<accession>A0A432XPI8</accession>
<dbReference type="PANTHER" id="PTHR33055">
    <property type="entry name" value="TRANSPOSASE FOR INSERTION SEQUENCE ELEMENT IS1111A"/>
    <property type="match status" value="1"/>
</dbReference>
<comment type="caution">
    <text evidence="4">The sequence shown here is derived from an EMBL/GenBank/DDBJ whole genome shotgun (WGS) entry which is preliminary data.</text>
</comment>
<dbReference type="InterPro" id="IPR003346">
    <property type="entry name" value="Transposase_20"/>
</dbReference>
<dbReference type="OrthoDB" id="5289737at2"/>
<evidence type="ECO:0000259" key="2">
    <source>
        <dbReference type="Pfam" id="PF01548"/>
    </source>
</evidence>
<dbReference type="RefSeq" id="WP_126832131.1">
    <property type="nucleotide sequence ID" value="NZ_PIPT01000001.1"/>
</dbReference>
<gene>
    <name evidence="4" type="ORF">CWE21_00490</name>
</gene>
<dbReference type="PANTHER" id="PTHR33055:SF3">
    <property type="entry name" value="PUTATIVE TRANSPOSASE FOR IS117-RELATED"/>
    <property type="match status" value="1"/>
</dbReference>
<dbReference type="InterPro" id="IPR047650">
    <property type="entry name" value="Transpos_IS110"/>
</dbReference>
<dbReference type="GO" id="GO:0004803">
    <property type="term" value="F:transposase activity"/>
    <property type="evidence" value="ECO:0007669"/>
    <property type="project" value="InterPro"/>
</dbReference>
<dbReference type="GO" id="GO:0006313">
    <property type="term" value="P:DNA transposition"/>
    <property type="evidence" value="ECO:0007669"/>
    <property type="project" value="InterPro"/>
</dbReference>
<organism evidence="4 5">
    <name type="scientific">Pseudidiomarina aquimaris</name>
    <dbReference type="NCBI Taxonomy" id="641841"/>
    <lineage>
        <taxon>Bacteria</taxon>
        <taxon>Pseudomonadati</taxon>
        <taxon>Pseudomonadota</taxon>
        <taxon>Gammaproteobacteria</taxon>
        <taxon>Alteromonadales</taxon>
        <taxon>Idiomarinaceae</taxon>
        <taxon>Pseudidiomarina</taxon>
    </lineage>
</organism>
<feature type="coiled-coil region" evidence="1">
    <location>
        <begin position="191"/>
        <end position="221"/>
    </location>
</feature>
<evidence type="ECO:0000259" key="3">
    <source>
        <dbReference type="Pfam" id="PF02371"/>
    </source>
</evidence>
<feature type="domain" description="Transposase IS110-like N-terminal" evidence="2">
    <location>
        <begin position="7"/>
        <end position="150"/>
    </location>
</feature>
<evidence type="ECO:0000256" key="1">
    <source>
        <dbReference type="SAM" id="Coils"/>
    </source>
</evidence>
<dbReference type="Proteomes" id="UP000286678">
    <property type="component" value="Unassembled WGS sequence"/>
</dbReference>
<sequence length="343" mass="38362">MSIVTRIGLDLAKDVFQVHAVDAQDEKVTNKQLKRKDLLQWFAKLERSDDCLVAMEACGSSHHWRRELEKLGYRTMAIPPAYVKPYVRTNKNDANDARAICEAASRPGMPTVRLKTVAEQDAMMLIKQRDGLVRERTRQVNRIRGQLSEYGIFIGQGINTLRRKLPEILEDADNGLETLGRSLVQLSYDYIVGIDAQIELYENKIKELARSSAQAQRLQTAPGIGPITAMTLIAQLGDMKQFAHARSASEYLGVVPRQFSSGGKTMLGGISKRGNSQLRSLLIHGARSVIRVAKNKDDKFSRWAVSVAERRGNNVAAVAVANKLLRIVWAMQTKEQEYRAMAA</sequence>
<dbReference type="NCBIfam" id="NF033542">
    <property type="entry name" value="transpos_IS110"/>
    <property type="match status" value="1"/>
</dbReference>
<dbReference type="EMBL" id="PIPT01000001">
    <property type="protein sequence ID" value="RUO50617.1"/>
    <property type="molecule type" value="Genomic_DNA"/>
</dbReference>
<name>A0A432XPI8_9GAMM</name>
<dbReference type="GO" id="GO:0003677">
    <property type="term" value="F:DNA binding"/>
    <property type="evidence" value="ECO:0007669"/>
    <property type="project" value="InterPro"/>
</dbReference>
<keyword evidence="1" id="KW-0175">Coiled coil</keyword>
<feature type="domain" description="Transposase IS116/IS110/IS902 C-terminal" evidence="3">
    <location>
        <begin position="215"/>
        <end position="295"/>
    </location>
</feature>
<keyword evidence="5" id="KW-1185">Reference proteome</keyword>
<protein>
    <submittedName>
        <fullName evidence="4">IS110 family transposase</fullName>
    </submittedName>
</protein>
<evidence type="ECO:0000313" key="5">
    <source>
        <dbReference type="Proteomes" id="UP000286678"/>
    </source>
</evidence>
<reference evidence="5" key="1">
    <citation type="journal article" date="2018" name="Front. Microbiol.">
        <title>Genome-Based Analysis Reveals the Taxonomy and Diversity of the Family Idiomarinaceae.</title>
        <authorList>
            <person name="Liu Y."/>
            <person name="Lai Q."/>
            <person name="Shao Z."/>
        </authorList>
    </citation>
    <scope>NUCLEOTIDE SEQUENCE [LARGE SCALE GENOMIC DNA]</scope>
    <source>
        <strain evidence="5">SW15</strain>
    </source>
</reference>
<dbReference type="Pfam" id="PF01548">
    <property type="entry name" value="DEDD_Tnp_IS110"/>
    <property type="match status" value="1"/>
</dbReference>
<dbReference type="Pfam" id="PF02371">
    <property type="entry name" value="Transposase_20"/>
    <property type="match status" value="1"/>
</dbReference>
<evidence type="ECO:0000313" key="4">
    <source>
        <dbReference type="EMBL" id="RUO50617.1"/>
    </source>
</evidence>
<proteinExistence type="predicted"/>
<dbReference type="InterPro" id="IPR002525">
    <property type="entry name" value="Transp_IS110-like_N"/>
</dbReference>
<dbReference type="AlphaFoldDB" id="A0A432XPI8"/>